<name>W1YKF1_9ZZZZ</name>
<sequence length="21" mass="2454">MEHSEQTLLQGMEESQEFTKA</sequence>
<feature type="region of interest" description="Disordered" evidence="1">
    <location>
        <begin position="1"/>
        <end position="21"/>
    </location>
</feature>
<dbReference type="AlphaFoldDB" id="W1YKF1"/>
<proteinExistence type="predicted"/>
<protein>
    <submittedName>
        <fullName evidence="2">Uncharacterized protein</fullName>
    </submittedName>
</protein>
<accession>W1YKF1</accession>
<evidence type="ECO:0000313" key="2">
    <source>
        <dbReference type="EMBL" id="ETJ42967.1"/>
    </source>
</evidence>
<organism evidence="2">
    <name type="scientific">human gut metagenome</name>
    <dbReference type="NCBI Taxonomy" id="408170"/>
    <lineage>
        <taxon>unclassified sequences</taxon>
        <taxon>metagenomes</taxon>
        <taxon>organismal metagenomes</taxon>
    </lineage>
</organism>
<evidence type="ECO:0000256" key="1">
    <source>
        <dbReference type="SAM" id="MobiDB-lite"/>
    </source>
</evidence>
<feature type="non-terminal residue" evidence="2">
    <location>
        <position position="1"/>
    </location>
</feature>
<reference evidence="2" key="1">
    <citation type="submission" date="2013-12" db="EMBL/GenBank/DDBJ databases">
        <title>A Varibaculum cambriense genome reconstructed from a premature infant gut community with otherwise low bacterial novelty that shifts toward anaerobic metabolism during the third week of life.</title>
        <authorList>
            <person name="Brown C.T."/>
            <person name="Sharon I."/>
            <person name="Thomas B.C."/>
            <person name="Castelle C.J."/>
            <person name="Morowitz M.J."/>
            <person name="Banfield J.F."/>
        </authorList>
    </citation>
    <scope>NUCLEOTIDE SEQUENCE</scope>
</reference>
<comment type="caution">
    <text evidence="2">The sequence shown here is derived from an EMBL/GenBank/DDBJ whole genome shotgun (WGS) entry which is preliminary data.</text>
</comment>
<dbReference type="EMBL" id="AZMM01003047">
    <property type="protein sequence ID" value="ETJ42967.1"/>
    <property type="molecule type" value="Genomic_DNA"/>
</dbReference>
<gene>
    <name evidence="2" type="ORF">Q604_UNBC03047G0001</name>
</gene>